<reference evidence="2" key="1">
    <citation type="journal article" date="2019" name="Int. J. Syst. Evol. Microbiol.">
        <title>The Global Catalogue of Microorganisms (GCM) 10K type strain sequencing project: providing services to taxonomists for standard genome sequencing and annotation.</title>
        <authorList>
            <consortium name="The Broad Institute Genomics Platform"/>
            <consortium name="The Broad Institute Genome Sequencing Center for Infectious Disease"/>
            <person name="Wu L."/>
            <person name="Ma J."/>
        </authorList>
    </citation>
    <scope>NUCLEOTIDE SEQUENCE [LARGE SCALE GENOMIC DNA]</scope>
    <source>
        <strain evidence="2">ICMP 19515</strain>
    </source>
</reference>
<dbReference type="EMBL" id="JBHRVD010000001">
    <property type="protein sequence ID" value="MFC3324957.1"/>
    <property type="molecule type" value="Genomic_DNA"/>
</dbReference>
<sequence length="186" mass="22106">MRNATVAAIIYEFLFDVYRLIDAERGHNEWLPDEHGVVREAFYHSYTSCWEWSTSVLEEVGATKTLQLPHIKQDPNRSSPYSYPLMTLDECRVADFSEFETFDNYCYAMFTFYQLIDQTSGLEGELNLAVRSPRFLEAVASKDDVFLVEDIHCVKFRRDRFEEKVMTRWRDPMQRRIFRRKDGAQK</sequence>
<proteinExistence type="predicted"/>
<gene>
    <name evidence="1" type="ORF">ACFOJ9_24775</name>
</gene>
<accession>A0ABV7MSN5</accession>
<evidence type="ECO:0000313" key="1">
    <source>
        <dbReference type="EMBL" id="MFC3324957.1"/>
    </source>
</evidence>
<organism evidence="1 2">
    <name type="scientific">Mesorhizobium cantuariense</name>
    <dbReference type="NCBI Taxonomy" id="1300275"/>
    <lineage>
        <taxon>Bacteria</taxon>
        <taxon>Pseudomonadati</taxon>
        <taxon>Pseudomonadota</taxon>
        <taxon>Alphaproteobacteria</taxon>
        <taxon>Hyphomicrobiales</taxon>
        <taxon>Phyllobacteriaceae</taxon>
        <taxon>Mesorhizobium</taxon>
    </lineage>
</organism>
<evidence type="ECO:0000313" key="2">
    <source>
        <dbReference type="Proteomes" id="UP001595648"/>
    </source>
</evidence>
<comment type="caution">
    <text evidence="1">The sequence shown here is derived from an EMBL/GenBank/DDBJ whole genome shotgun (WGS) entry which is preliminary data.</text>
</comment>
<name>A0ABV7MSN5_9HYPH</name>
<protein>
    <submittedName>
        <fullName evidence="1">Uncharacterized protein</fullName>
    </submittedName>
</protein>
<keyword evidence="2" id="KW-1185">Reference proteome</keyword>
<dbReference type="Proteomes" id="UP001595648">
    <property type="component" value="Unassembled WGS sequence"/>
</dbReference>
<dbReference type="RefSeq" id="WP_378982215.1">
    <property type="nucleotide sequence ID" value="NZ_JBHRVD010000001.1"/>
</dbReference>